<dbReference type="Pfam" id="PF04972">
    <property type="entry name" value="BON"/>
    <property type="match status" value="1"/>
</dbReference>
<dbReference type="Proteomes" id="UP000199622">
    <property type="component" value="Unassembled WGS sequence"/>
</dbReference>
<evidence type="ECO:0000313" key="6">
    <source>
        <dbReference type="Proteomes" id="UP000199622"/>
    </source>
</evidence>
<dbReference type="PROSITE" id="PS50914">
    <property type="entry name" value="BON"/>
    <property type="match status" value="1"/>
</dbReference>
<feature type="domain" description="CBS" evidence="4">
    <location>
        <begin position="86"/>
        <end position="142"/>
    </location>
</feature>
<reference evidence="6" key="1">
    <citation type="submission" date="2016-10" db="EMBL/GenBank/DDBJ databases">
        <authorList>
            <person name="Varghese N."/>
            <person name="Submissions S."/>
        </authorList>
    </citation>
    <scope>NUCLEOTIDE SEQUENCE [LARGE SCALE GENOMIC DNA]</scope>
    <source>
        <strain evidence="6">DSM 44544</strain>
    </source>
</reference>
<dbReference type="SUPFAM" id="SSF54631">
    <property type="entry name" value="CBS-domain pair"/>
    <property type="match status" value="1"/>
</dbReference>
<evidence type="ECO:0000256" key="2">
    <source>
        <dbReference type="PROSITE-ProRule" id="PRU00703"/>
    </source>
</evidence>
<protein>
    <submittedName>
        <fullName evidence="5">BON domain-containing protein</fullName>
    </submittedName>
</protein>
<name>A0A1H4U0U8_9PSEU</name>
<keyword evidence="6" id="KW-1185">Reference proteome</keyword>
<dbReference type="PIRSF" id="PIRSF036990">
    <property type="entry name" value="UCP036990_CBS_BON"/>
    <property type="match status" value="1"/>
</dbReference>
<feature type="domain" description="BON" evidence="3">
    <location>
        <begin position="138"/>
        <end position="207"/>
    </location>
</feature>
<evidence type="ECO:0000256" key="1">
    <source>
        <dbReference type="ARBA" id="ARBA00023122"/>
    </source>
</evidence>
<dbReference type="Gene3D" id="3.10.580.10">
    <property type="entry name" value="CBS-domain"/>
    <property type="match status" value="1"/>
</dbReference>
<evidence type="ECO:0000259" key="4">
    <source>
        <dbReference type="PROSITE" id="PS51371"/>
    </source>
</evidence>
<dbReference type="PANTHER" id="PTHR43080:SF29">
    <property type="entry name" value="OS02G0818000 PROTEIN"/>
    <property type="match status" value="1"/>
</dbReference>
<sequence>MNAGTVSAVMTADPITVSPQTPFKDIAALLTGNGISAVGVVDKTGALVGVVSEADLLPHLWEDRKPRWRDRRLARKATACVAKDLMTSPAVTVDAEATLATAAAEFARTGVRRLFVLRGGKVAGVLSRRDLVAVFTRGDADLEREITDRVLRDRLDLGPDRVRVQVRAGIVTVVGRVERRSDIDPVTRLIHELPGVVEVRNRLDYVWNDVGSRNSPALPSANSRPGRRRNR</sequence>
<dbReference type="PROSITE" id="PS51371">
    <property type="entry name" value="CBS"/>
    <property type="match status" value="2"/>
</dbReference>
<dbReference type="OrthoDB" id="3626971at2"/>
<gene>
    <name evidence="5" type="ORF">SAMN04489727_4439</name>
</gene>
<organism evidence="5 6">
    <name type="scientific">Amycolatopsis tolypomycina</name>
    <dbReference type="NCBI Taxonomy" id="208445"/>
    <lineage>
        <taxon>Bacteria</taxon>
        <taxon>Bacillati</taxon>
        <taxon>Actinomycetota</taxon>
        <taxon>Actinomycetes</taxon>
        <taxon>Pseudonocardiales</taxon>
        <taxon>Pseudonocardiaceae</taxon>
        <taxon>Amycolatopsis</taxon>
    </lineage>
</organism>
<dbReference type="AlphaFoldDB" id="A0A1H4U0U8"/>
<feature type="domain" description="CBS" evidence="4">
    <location>
        <begin position="10"/>
        <end position="67"/>
    </location>
</feature>
<keyword evidence="1 2" id="KW-0129">CBS domain</keyword>
<accession>A0A1H4U0U8</accession>
<dbReference type="PANTHER" id="PTHR43080">
    <property type="entry name" value="CBS DOMAIN-CONTAINING PROTEIN CBSX3, MITOCHONDRIAL"/>
    <property type="match status" value="1"/>
</dbReference>
<dbReference type="Pfam" id="PF00571">
    <property type="entry name" value="CBS"/>
    <property type="match status" value="2"/>
</dbReference>
<evidence type="ECO:0000259" key="3">
    <source>
        <dbReference type="PROSITE" id="PS50914"/>
    </source>
</evidence>
<dbReference type="RefSeq" id="WP_091310338.1">
    <property type="nucleotide sequence ID" value="NZ_FNSO01000004.1"/>
</dbReference>
<dbReference type="STRING" id="208445.SAMN04489727_4439"/>
<dbReference type="Gene3D" id="3.30.1340.30">
    <property type="match status" value="1"/>
</dbReference>
<dbReference type="InterPro" id="IPR000644">
    <property type="entry name" value="CBS_dom"/>
</dbReference>
<dbReference type="EMBL" id="FNSO01000004">
    <property type="protein sequence ID" value="SEC62345.1"/>
    <property type="molecule type" value="Genomic_DNA"/>
</dbReference>
<evidence type="ECO:0000313" key="5">
    <source>
        <dbReference type="EMBL" id="SEC62345.1"/>
    </source>
</evidence>
<dbReference type="InterPro" id="IPR017080">
    <property type="entry name" value="UCP036990_CBS_BON"/>
</dbReference>
<proteinExistence type="predicted"/>
<dbReference type="InterPro" id="IPR007055">
    <property type="entry name" value="BON_dom"/>
</dbReference>
<dbReference type="InterPro" id="IPR046342">
    <property type="entry name" value="CBS_dom_sf"/>
</dbReference>
<dbReference type="InterPro" id="IPR051257">
    <property type="entry name" value="Diverse_CBS-Domain"/>
</dbReference>
<dbReference type="SMART" id="SM00116">
    <property type="entry name" value="CBS"/>
    <property type="match status" value="2"/>
</dbReference>